<comment type="caution">
    <text evidence="4">The sequence shown here is derived from an EMBL/GenBank/DDBJ whole genome shotgun (WGS) entry which is preliminary data.</text>
</comment>
<dbReference type="Gene3D" id="3.40.50.720">
    <property type="entry name" value="NAD(P)-binding Rossmann-like Domain"/>
    <property type="match status" value="1"/>
</dbReference>
<evidence type="ECO:0000313" key="4">
    <source>
        <dbReference type="EMBL" id="OBZ92225.1"/>
    </source>
</evidence>
<dbReference type="InterPro" id="IPR057326">
    <property type="entry name" value="KR_dom"/>
</dbReference>
<dbReference type="InterPro" id="IPR036291">
    <property type="entry name" value="NAD(P)-bd_dom_sf"/>
</dbReference>
<reference evidence="4 5" key="1">
    <citation type="journal article" date="2016" name="Syst. Appl. Microbiol.">
        <title>Pararhizobium polonicum sp. nov. isolated from tumors on stone fruit rootstocks.</title>
        <authorList>
            <person name="Pulawska J."/>
            <person name="Kuzmanovic N."/>
            <person name="Willems A."/>
            <person name="Pothier J.F."/>
        </authorList>
    </citation>
    <scope>NUCLEOTIDE SEQUENCE [LARGE SCALE GENOMIC DNA]</scope>
    <source>
        <strain evidence="4 5">F5.1</strain>
    </source>
</reference>
<dbReference type="FunFam" id="3.40.50.720:FF:000173">
    <property type="entry name" value="3-oxoacyl-[acyl-carrier protein] reductase"/>
    <property type="match status" value="1"/>
</dbReference>
<name>A0A1C7NTA5_9HYPH</name>
<dbReference type="Pfam" id="PF13561">
    <property type="entry name" value="adh_short_C2"/>
    <property type="match status" value="1"/>
</dbReference>
<dbReference type="GO" id="GO:0030497">
    <property type="term" value="P:fatty acid elongation"/>
    <property type="evidence" value="ECO:0007669"/>
    <property type="project" value="TreeGrafter"/>
</dbReference>
<dbReference type="PROSITE" id="PS00061">
    <property type="entry name" value="ADH_SHORT"/>
    <property type="match status" value="1"/>
</dbReference>
<dbReference type="EMBL" id="LGLV01000021">
    <property type="protein sequence ID" value="OBZ92225.1"/>
    <property type="molecule type" value="Genomic_DNA"/>
</dbReference>
<evidence type="ECO:0000313" key="5">
    <source>
        <dbReference type="Proteomes" id="UP000093111"/>
    </source>
</evidence>
<evidence type="ECO:0000259" key="3">
    <source>
        <dbReference type="SMART" id="SM00822"/>
    </source>
</evidence>
<dbReference type="GO" id="GO:0016616">
    <property type="term" value="F:oxidoreductase activity, acting on the CH-OH group of donors, NAD or NADP as acceptor"/>
    <property type="evidence" value="ECO:0007669"/>
    <property type="project" value="TreeGrafter"/>
</dbReference>
<dbReference type="InterPro" id="IPR002347">
    <property type="entry name" value="SDR_fam"/>
</dbReference>
<proteinExistence type="inferred from homology"/>
<dbReference type="PANTHER" id="PTHR42760:SF40">
    <property type="entry name" value="3-OXOACYL-[ACYL-CARRIER-PROTEIN] REDUCTASE, CHLOROPLASTIC"/>
    <property type="match status" value="1"/>
</dbReference>
<dbReference type="OrthoDB" id="9804774at2"/>
<organism evidence="4 5">
    <name type="scientific">Pararhizobium polonicum</name>
    <dbReference type="NCBI Taxonomy" id="1612624"/>
    <lineage>
        <taxon>Bacteria</taxon>
        <taxon>Pseudomonadati</taxon>
        <taxon>Pseudomonadota</taxon>
        <taxon>Alphaproteobacteria</taxon>
        <taxon>Hyphomicrobiales</taxon>
        <taxon>Rhizobiaceae</taxon>
        <taxon>Rhizobium/Agrobacterium group</taxon>
        <taxon>Pararhizobium</taxon>
    </lineage>
</organism>
<dbReference type="Proteomes" id="UP000093111">
    <property type="component" value="Unassembled WGS sequence"/>
</dbReference>
<dbReference type="InterPro" id="IPR020904">
    <property type="entry name" value="Sc_DH/Rdtase_CS"/>
</dbReference>
<dbReference type="PRINTS" id="PR00080">
    <property type="entry name" value="SDRFAMILY"/>
</dbReference>
<dbReference type="PANTHER" id="PTHR42760">
    <property type="entry name" value="SHORT-CHAIN DEHYDROGENASES/REDUCTASES FAMILY MEMBER"/>
    <property type="match status" value="1"/>
</dbReference>
<evidence type="ECO:0000256" key="1">
    <source>
        <dbReference type="ARBA" id="ARBA00006484"/>
    </source>
</evidence>
<dbReference type="PRINTS" id="PR00081">
    <property type="entry name" value="GDHRDH"/>
</dbReference>
<comment type="similarity">
    <text evidence="1">Belongs to the short-chain dehydrogenases/reductases (SDR) family.</text>
</comment>
<protein>
    <submittedName>
        <fullName evidence="4">3-oxoacyl-ACP reductase</fullName>
    </submittedName>
</protein>
<evidence type="ECO:0000256" key="2">
    <source>
        <dbReference type="ARBA" id="ARBA00023002"/>
    </source>
</evidence>
<keyword evidence="5" id="KW-1185">Reference proteome</keyword>
<feature type="domain" description="Ketoreductase" evidence="3">
    <location>
        <begin position="3"/>
        <end position="216"/>
    </location>
</feature>
<dbReference type="AlphaFoldDB" id="A0A1C7NTA5"/>
<dbReference type="SUPFAM" id="SSF51735">
    <property type="entry name" value="NAD(P)-binding Rossmann-fold domains"/>
    <property type="match status" value="1"/>
</dbReference>
<gene>
    <name evidence="4" type="ORF">ADU59_27375</name>
</gene>
<keyword evidence="2" id="KW-0560">Oxidoreductase</keyword>
<dbReference type="STRING" id="1612624.ADU59_27375"/>
<accession>A0A1C7NTA5</accession>
<sequence>MMKNVIVTGATRGLGLAICARLLAVPDYRIIAIGRSPSEEFSALCVEHAENLIFRPYDLADLAGIAALVQSITREFGPLYALVNNAAVGLDGLLATQHASEISRALRVNLESPILLTKYACRTMLTRGEGRIVNVSSIIASTGFNGLSVYAASKAGLEGFTRSLSRELGRAKITVNCVAPGYMETDMTAGLQGEKLNSIRRRAPLGLPRPADVAGAVAYLLSSEASMATGTVITVDGGSTA</sequence>
<dbReference type="SMART" id="SM00822">
    <property type="entry name" value="PKS_KR"/>
    <property type="match status" value="1"/>
</dbReference>
<dbReference type="PATRIC" id="fig|1612624.7.peg.3213"/>